<comment type="caution">
    <text evidence="1">The sequence shown here is derived from an EMBL/GenBank/DDBJ whole genome shotgun (WGS) entry which is preliminary data.</text>
</comment>
<dbReference type="EMBL" id="MU118052">
    <property type="protein sequence ID" value="KAF9646673.1"/>
    <property type="molecule type" value="Genomic_DNA"/>
</dbReference>
<evidence type="ECO:0000313" key="1">
    <source>
        <dbReference type="EMBL" id="KAF9646673.1"/>
    </source>
</evidence>
<sequence>MATSAYTRKSVPPDITVFQHQEIVDNIIDYVREASGGHFRAPLKSCSLVSKAWLPRSQRHLFHHVRLQYEAELKRWCKNITKERAKVLSTYVRWLSYSPPYKTKDKNALERFAYFTHVETLCIFKVDFIHFRNDKPALQSAFGHFGNSVRYLVIDRCIGHFPTLINLFRVIPNFTHLDIFHSSSPYPCLVTSDDTLGYFEKVEALRMTGTERYFINMLMPERFTGLKHISYFDKGPESPGDLGLLLSNCKKTLETLTVLSSHSVTNLTRWWSEEYTLESCQKLREIAFDNMHANRPNPEITAVLPTINSRHFTTVTFLAQNANVNFDYPSDKHWRKIDEVLTVLGESLVKKYKRKLEVVFDGWKAPVEDEHATQRWIGLLPEFAQVGKITFKYMDPPPRTYDPPTWRSLTRDVVKEE</sequence>
<gene>
    <name evidence="1" type="ORF">BDM02DRAFT_3118316</name>
</gene>
<evidence type="ECO:0000313" key="2">
    <source>
        <dbReference type="Proteomes" id="UP000886501"/>
    </source>
</evidence>
<reference evidence="1" key="2">
    <citation type="journal article" date="2020" name="Nat. Commun.">
        <title>Large-scale genome sequencing of mycorrhizal fungi provides insights into the early evolution of symbiotic traits.</title>
        <authorList>
            <person name="Miyauchi S."/>
            <person name="Kiss E."/>
            <person name="Kuo A."/>
            <person name="Drula E."/>
            <person name="Kohler A."/>
            <person name="Sanchez-Garcia M."/>
            <person name="Morin E."/>
            <person name="Andreopoulos B."/>
            <person name="Barry K.W."/>
            <person name="Bonito G."/>
            <person name="Buee M."/>
            <person name="Carver A."/>
            <person name="Chen C."/>
            <person name="Cichocki N."/>
            <person name="Clum A."/>
            <person name="Culley D."/>
            <person name="Crous P.W."/>
            <person name="Fauchery L."/>
            <person name="Girlanda M."/>
            <person name="Hayes R.D."/>
            <person name="Keri Z."/>
            <person name="LaButti K."/>
            <person name="Lipzen A."/>
            <person name="Lombard V."/>
            <person name="Magnuson J."/>
            <person name="Maillard F."/>
            <person name="Murat C."/>
            <person name="Nolan M."/>
            <person name="Ohm R.A."/>
            <person name="Pangilinan J."/>
            <person name="Pereira M.F."/>
            <person name="Perotto S."/>
            <person name="Peter M."/>
            <person name="Pfister S."/>
            <person name="Riley R."/>
            <person name="Sitrit Y."/>
            <person name="Stielow J.B."/>
            <person name="Szollosi G."/>
            <person name="Zifcakova L."/>
            <person name="Stursova M."/>
            <person name="Spatafora J.W."/>
            <person name="Tedersoo L."/>
            <person name="Vaario L.M."/>
            <person name="Yamada A."/>
            <person name="Yan M."/>
            <person name="Wang P."/>
            <person name="Xu J."/>
            <person name="Bruns T."/>
            <person name="Baldrian P."/>
            <person name="Vilgalys R."/>
            <person name="Dunand C."/>
            <person name="Henrissat B."/>
            <person name="Grigoriev I.V."/>
            <person name="Hibbett D."/>
            <person name="Nagy L.G."/>
            <person name="Martin F.M."/>
        </authorList>
    </citation>
    <scope>NUCLEOTIDE SEQUENCE</scope>
    <source>
        <strain evidence="1">P2</strain>
    </source>
</reference>
<dbReference type="Proteomes" id="UP000886501">
    <property type="component" value="Unassembled WGS sequence"/>
</dbReference>
<organism evidence="1 2">
    <name type="scientific">Thelephora ganbajun</name>
    <name type="common">Ganba fungus</name>
    <dbReference type="NCBI Taxonomy" id="370292"/>
    <lineage>
        <taxon>Eukaryota</taxon>
        <taxon>Fungi</taxon>
        <taxon>Dikarya</taxon>
        <taxon>Basidiomycota</taxon>
        <taxon>Agaricomycotina</taxon>
        <taxon>Agaricomycetes</taxon>
        <taxon>Thelephorales</taxon>
        <taxon>Thelephoraceae</taxon>
        <taxon>Thelephora</taxon>
    </lineage>
</organism>
<reference evidence="1" key="1">
    <citation type="submission" date="2019-10" db="EMBL/GenBank/DDBJ databases">
        <authorList>
            <consortium name="DOE Joint Genome Institute"/>
            <person name="Kuo A."/>
            <person name="Miyauchi S."/>
            <person name="Kiss E."/>
            <person name="Drula E."/>
            <person name="Kohler A."/>
            <person name="Sanchez-Garcia M."/>
            <person name="Andreopoulos B."/>
            <person name="Barry K.W."/>
            <person name="Bonito G."/>
            <person name="Buee M."/>
            <person name="Carver A."/>
            <person name="Chen C."/>
            <person name="Cichocki N."/>
            <person name="Clum A."/>
            <person name="Culley D."/>
            <person name="Crous P.W."/>
            <person name="Fauchery L."/>
            <person name="Girlanda M."/>
            <person name="Hayes R."/>
            <person name="Keri Z."/>
            <person name="Labutti K."/>
            <person name="Lipzen A."/>
            <person name="Lombard V."/>
            <person name="Magnuson J."/>
            <person name="Maillard F."/>
            <person name="Morin E."/>
            <person name="Murat C."/>
            <person name="Nolan M."/>
            <person name="Ohm R."/>
            <person name="Pangilinan J."/>
            <person name="Pereira M."/>
            <person name="Perotto S."/>
            <person name="Peter M."/>
            <person name="Riley R."/>
            <person name="Sitrit Y."/>
            <person name="Stielow B."/>
            <person name="Szollosi G."/>
            <person name="Zifcakova L."/>
            <person name="Stursova M."/>
            <person name="Spatafora J.W."/>
            <person name="Tedersoo L."/>
            <person name="Vaario L.-M."/>
            <person name="Yamada A."/>
            <person name="Yan M."/>
            <person name="Wang P."/>
            <person name="Xu J."/>
            <person name="Bruns T."/>
            <person name="Baldrian P."/>
            <person name="Vilgalys R."/>
            <person name="Henrissat B."/>
            <person name="Grigoriev I.V."/>
            <person name="Hibbett D."/>
            <person name="Nagy L.G."/>
            <person name="Martin F.M."/>
        </authorList>
    </citation>
    <scope>NUCLEOTIDE SEQUENCE</scope>
    <source>
        <strain evidence="1">P2</strain>
    </source>
</reference>
<name>A0ACB6ZBJ7_THEGA</name>
<keyword evidence="2" id="KW-1185">Reference proteome</keyword>
<protein>
    <submittedName>
        <fullName evidence="1">Uncharacterized protein</fullName>
    </submittedName>
</protein>
<accession>A0ACB6ZBJ7</accession>
<proteinExistence type="predicted"/>